<dbReference type="EC" id="3.4.14.4" evidence="4 15"/>
<keyword evidence="7 15" id="KW-0963">Cytoplasm</keyword>
<keyword evidence="12 15" id="KW-0482">Metalloprotease</keyword>
<dbReference type="GO" id="GO:0008239">
    <property type="term" value="F:dipeptidyl-peptidase activity"/>
    <property type="evidence" value="ECO:0007669"/>
    <property type="project" value="UniProtKB-UniRule"/>
</dbReference>
<evidence type="ECO:0000256" key="9">
    <source>
        <dbReference type="ARBA" id="ARBA00022723"/>
    </source>
</evidence>
<feature type="binding site" evidence="17">
    <location>
        <position position="452"/>
    </location>
    <ligand>
        <name>Zn(2+)</name>
        <dbReference type="ChEBI" id="CHEBI:29105"/>
        <note>catalytic</note>
    </ligand>
</feature>
<evidence type="ECO:0000256" key="12">
    <source>
        <dbReference type="ARBA" id="ARBA00023049"/>
    </source>
</evidence>
<dbReference type="Gene3D" id="3.30.540.30">
    <property type="match status" value="3"/>
</dbReference>
<sequence>MNAQELTHYLADQPPSVVRLEIEKHFEALNDKQKRYAHFISKASFAGTRIVLRQLSPESEPIYDLIISLHKSCDGDWNSLVKKAGVEEDELTLFLEYAAMFLGNSGNYKSFGDSKFIPRCTEKTVAALAATSPDASKHYEATKGAIFSSDNASMMHLGFPDAGHMTTYYPDSPDITKSEIEAVSSWMEKKGLLPENTRLRKNQGGNFEILIASAAKSVPPEGGDIGKETEFTIEEGSLKGKTIKLTYGDYAEEMKAITENMKQAAANSDNDTQNKMHLAYAKSFETGSLEAFKDSQRFWIKDKGPMVECNIGFIETYRDPAGVRGEWEGFASMVNLERTRSFGELVSSAPSLIPLLPWSKDFEKDKFLSPDFTSLEVLTFAGSGIPAGINIPNYDDIRQTEGFKNVSLGNVLSAKAPNEKIPFIRDEDLDAYRKYRDASFEVQVGLHELTGHGCGKLLQETSSGVFNFDKENPPVSPVTEKPITTWYKPGQTWGSVFGSIAASYEECRAELVAMYLGCEFPVLKIFGFGDGSVDMDGEAGDVLYVSYLSMARAGLASLEMWDPKSQKWGQAHSQARFSILNCFLEAGDDFCKLEYKEDDLSDLTIKLDRSKILTAGREAVGKYLQKLHVYKSTADVDVGTEFYVDMTTVGLDFWGTKVRDIVLKNKQPRKVFVQANTTLDEASGKVAIKHYEPSLVGMIQSWADRDL</sequence>
<evidence type="ECO:0000313" key="19">
    <source>
        <dbReference type="Proteomes" id="UP000813444"/>
    </source>
</evidence>
<keyword evidence="19" id="KW-1185">Reference proteome</keyword>
<evidence type="ECO:0000256" key="6">
    <source>
        <dbReference type="ARBA" id="ARBA00022438"/>
    </source>
</evidence>
<evidence type="ECO:0000256" key="5">
    <source>
        <dbReference type="ARBA" id="ARBA00014713"/>
    </source>
</evidence>
<dbReference type="Proteomes" id="UP000813444">
    <property type="component" value="Unassembled WGS sequence"/>
</dbReference>
<feature type="active site" evidence="16">
    <location>
        <position position="448"/>
    </location>
</feature>
<dbReference type="EMBL" id="JAGPNK010000001">
    <property type="protein sequence ID" value="KAH7328674.1"/>
    <property type="molecule type" value="Genomic_DNA"/>
</dbReference>
<dbReference type="GO" id="GO:0004177">
    <property type="term" value="F:aminopeptidase activity"/>
    <property type="evidence" value="ECO:0007669"/>
    <property type="project" value="UniProtKB-KW"/>
</dbReference>
<evidence type="ECO:0000313" key="18">
    <source>
        <dbReference type="EMBL" id="KAH7328674.1"/>
    </source>
</evidence>
<evidence type="ECO:0000256" key="17">
    <source>
        <dbReference type="PIRSR" id="PIRSR007828-2"/>
    </source>
</evidence>
<keyword evidence="11 15" id="KW-0862">Zinc</keyword>
<keyword evidence="10 15" id="KW-0378">Hydrolase</keyword>
<dbReference type="OrthoDB" id="4694525at2759"/>
<keyword evidence="8 15" id="KW-0645">Protease</keyword>
<evidence type="ECO:0000256" key="10">
    <source>
        <dbReference type="ARBA" id="ARBA00022801"/>
    </source>
</evidence>
<evidence type="ECO:0000256" key="13">
    <source>
        <dbReference type="ARBA" id="ARBA00031288"/>
    </source>
</evidence>
<dbReference type="FunFam" id="3.30.540.30:FF:000004">
    <property type="entry name" value="Dipeptidyl peptidase 3"/>
    <property type="match status" value="1"/>
</dbReference>
<dbReference type="FunFam" id="3.30.540.30:FF:000002">
    <property type="entry name" value="Dipeptidyl peptidase 3"/>
    <property type="match status" value="1"/>
</dbReference>
<dbReference type="PANTHER" id="PTHR23422:SF11">
    <property type="entry name" value="DIPEPTIDYL PEPTIDASE 3"/>
    <property type="match status" value="1"/>
</dbReference>
<dbReference type="GO" id="GO:0006508">
    <property type="term" value="P:proteolysis"/>
    <property type="evidence" value="ECO:0007669"/>
    <property type="project" value="UniProtKB-KW"/>
</dbReference>
<keyword evidence="9 15" id="KW-0479">Metal-binding</keyword>
<evidence type="ECO:0000256" key="7">
    <source>
        <dbReference type="ARBA" id="ARBA00022490"/>
    </source>
</evidence>
<evidence type="ECO:0000256" key="16">
    <source>
        <dbReference type="PIRSR" id="PIRSR007828-1"/>
    </source>
</evidence>
<dbReference type="AlphaFoldDB" id="A0A8K0T7P9"/>
<dbReference type="Pfam" id="PF03571">
    <property type="entry name" value="Peptidase_M49"/>
    <property type="match status" value="1"/>
</dbReference>
<organism evidence="18 19">
    <name type="scientific">Stachybotrys elegans</name>
    <dbReference type="NCBI Taxonomy" id="80388"/>
    <lineage>
        <taxon>Eukaryota</taxon>
        <taxon>Fungi</taxon>
        <taxon>Dikarya</taxon>
        <taxon>Ascomycota</taxon>
        <taxon>Pezizomycotina</taxon>
        <taxon>Sordariomycetes</taxon>
        <taxon>Hypocreomycetidae</taxon>
        <taxon>Hypocreales</taxon>
        <taxon>Stachybotryaceae</taxon>
        <taxon>Stachybotrys</taxon>
    </lineage>
</organism>
<evidence type="ECO:0000256" key="15">
    <source>
        <dbReference type="PIRNR" id="PIRNR007828"/>
    </source>
</evidence>
<dbReference type="GO" id="GO:0008235">
    <property type="term" value="F:metalloexopeptidase activity"/>
    <property type="evidence" value="ECO:0007669"/>
    <property type="project" value="InterPro"/>
</dbReference>
<evidence type="ECO:0000256" key="3">
    <source>
        <dbReference type="ARBA" id="ARBA00010200"/>
    </source>
</evidence>
<comment type="similarity">
    <text evidence="3 15">Belongs to the peptidase M49 family.</text>
</comment>
<dbReference type="InterPro" id="IPR005317">
    <property type="entry name" value="Dipeptidyl-peptase3"/>
</dbReference>
<evidence type="ECO:0000256" key="2">
    <source>
        <dbReference type="ARBA" id="ARBA00004496"/>
    </source>
</evidence>
<comment type="cofactor">
    <cofactor evidence="15 17">
        <name>Zn(2+)</name>
        <dbReference type="ChEBI" id="CHEBI:29105"/>
    </cofactor>
    <text evidence="15 17">Binds 1 zinc ion per subunit.</text>
</comment>
<feature type="binding site" evidence="17">
    <location>
        <position position="506"/>
    </location>
    <ligand>
        <name>Zn(2+)</name>
        <dbReference type="ChEBI" id="CHEBI:29105"/>
        <note>catalytic</note>
    </ligand>
</feature>
<keyword evidence="6 15" id="KW-0031">Aminopeptidase</keyword>
<evidence type="ECO:0000256" key="14">
    <source>
        <dbReference type="ARBA" id="ARBA00032119"/>
    </source>
</evidence>
<evidence type="ECO:0000256" key="1">
    <source>
        <dbReference type="ARBA" id="ARBA00001336"/>
    </source>
</evidence>
<name>A0A8K0T7P9_9HYPO</name>
<evidence type="ECO:0000256" key="11">
    <source>
        <dbReference type="ARBA" id="ARBA00022833"/>
    </source>
</evidence>
<comment type="catalytic activity">
    <reaction evidence="1 15">
        <text>Release of an N-terminal dipeptide from a peptide comprising four or more residues, with broad specificity. Also acts on dipeptidyl 2-naphthylamides.</text>
        <dbReference type="EC" id="3.4.14.4"/>
    </reaction>
</comment>
<dbReference type="FunFam" id="3.30.540.30:FF:000001">
    <property type="entry name" value="Dipeptidyl peptidase 3"/>
    <property type="match status" value="1"/>
</dbReference>
<evidence type="ECO:0000256" key="4">
    <source>
        <dbReference type="ARBA" id="ARBA00012063"/>
    </source>
</evidence>
<dbReference type="PANTHER" id="PTHR23422">
    <property type="entry name" value="DIPEPTIDYL PEPTIDASE III-RELATED"/>
    <property type="match status" value="1"/>
</dbReference>
<dbReference type="InterPro" id="IPR039461">
    <property type="entry name" value="Peptidase_M49"/>
</dbReference>
<feature type="binding site" evidence="17">
    <location>
        <position position="447"/>
    </location>
    <ligand>
        <name>Zn(2+)</name>
        <dbReference type="ChEBI" id="CHEBI:29105"/>
        <note>catalytic</note>
    </ligand>
</feature>
<accession>A0A8K0T7P9</accession>
<protein>
    <recommendedName>
        <fullName evidence="5 15">Dipeptidyl peptidase 3</fullName>
        <ecNumber evidence="4 15">3.4.14.4</ecNumber>
    </recommendedName>
    <alternativeName>
        <fullName evidence="13 15">Dipeptidyl aminopeptidase III</fullName>
    </alternativeName>
    <alternativeName>
        <fullName evidence="14 15">Dipeptidyl peptidase III</fullName>
    </alternativeName>
</protein>
<dbReference type="GO" id="GO:0046872">
    <property type="term" value="F:metal ion binding"/>
    <property type="evidence" value="ECO:0007669"/>
    <property type="project" value="UniProtKB-KW"/>
</dbReference>
<reference evidence="18" key="1">
    <citation type="journal article" date="2021" name="Nat. Commun.">
        <title>Genetic determinants of endophytism in the Arabidopsis root mycobiome.</title>
        <authorList>
            <person name="Mesny F."/>
            <person name="Miyauchi S."/>
            <person name="Thiergart T."/>
            <person name="Pickel B."/>
            <person name="Atanasova L."/>
            <person name="Karlsson M."/>
            <person name="Huettel B."/>
            <person name="Barry K.W."/>
            <person name="Haridas S."/>
            <person name="Chen C."/>
            <person name="Bauer D."/>
            <person name="Andreopoulos W."/>
            <person name="Pangilinan J."/>
            <person name="LaButti K."/>
            <person name="Riley R."/>
            <person name="Lipzen A."/>
            <person name="Clum A."/>
            <person name="Drula E."/>
            <person name="Henrissat B."/>
            <person name="Kohler A."/>
            <person name="Grigoriev I.V."/>
            <person name="Martin F.M."/>
            <person name="Hacquard S."/>
        </authorList>
    </citation>
    <scope>NUCLEOTIDE SEQUENCE</scope>
    <source>
        <strain evidence="18">MPI-CAGE-CH-0235</strain>
    </source>
</reference>
<comment type="caution">
    <text evidence="18">The sequence shown here is derived from an EMBL/GenBank/DDBJ whole genome shotgun (WGS) entry which is preliminary data.</text>
</comment>
<dbReference type="GO" id="GO:0005737">
    <property type="term" value="C:cytoplasm"/>
    <property type="evidence" value="ECO:0007669"/>
    <property type="project" value="UniProtKB-SubCell"/>
</dbReference>
<proteinExistence type="inferred from homology"/>
<gene>
    <name evidence="18" type="ORF">B0I35DRAFT_473354</name>
</gene>
<comment type="subcellular location">
    <subcellularLocation>
        <location evidence="2">Cytoplasm</location>
    </subcellularLocation>
</comment>
<evidence type="ECO:0000256" key="8">
    <source>
        <dbReference type="ARBA" id="ARBA00022670"/>
    </source>
</evidence>
<dbReference type="PIRSF" id="PIRSF007828">
    <property type="entry name" value="Dipeptidyl-peptidase_III"/>
    <property type="match status" value="1"/>
</dbReference>